<dbReference type="Gene3D" id="1.10.10.60">
    <property type="entry name" value="Homeodomain-like"/>
    <property type="match status" value="1"/>
</dbReference>
<dbReference type="OrthoDB" id="3172070at2"/>
<dbReference type="InterPro" id="IPR050204">
    <property type="entry name" value="AraC_XylS_family_regulators"/>
</dbReference>
<accession>A0A1H1GSM7</accession>
<dbReference type="EMBL" id="FNKO01000002">
    <property type="protein sequence ID" value="SDR15846.1"/>
    <property type="molecule type" value="Genomic_DNA"/>
</dbReference>
<dbReference type="GO" id="GO:0043565">
    <property type="term" value="F:sequence-specific DNA binding"/>
    <property type="evidence" value="ECO:0007669"/>
    <property type="project" value="InterPro"/>
</dbReference>
<dbReference type="GO" id="GO:0003700">
    <property type="term" value="F:DNA-binding transcription factor activity"/>
    <property type="evidence" value="ECO:0007669"/>
    <property type="project" value="InterPro"/>
</dbReference>
<proteinExistence type="predicted"/>
<dbReference type="SUPFAM" id="SSF51215">
    <property type="entry name" value="Regulatory protein AraC"/>
    <property type="match status" value="1"/>
</dbReference>
<dbReference type="RefSeq" id="WP_092526335.1">
    <property type="nucleotide sequence ID" value="NZ_FNKO01000002.1"/>
</dbReference>
<dbReference type="Pfam" id="PF02311">
    <property type="entry name" value="AraC_binding"/>
    <property type="match status" value="1"/>
</dbReference>
<dbReference type="PANTHER" id="PTHR46796:SF2">
    <property type="entry name" value="TRANSCRIPTIONAL REGULATORY PROTEIN"/>
    <property type="match status" value="1"/>
</dbReference>
<dbReference type="InterPro" id="IPR018060">
    <property type="entry name" value="HTH_AraC"/>
</dbReference>
<dbReference type="SMART" id="SM00342">
    <property type="entry name" value="HTH_ARAC"/>
    <property type="match status" value="1"/>
</dbReference>
<evidence type="ECO:0000313" key="6">
    <source>
        <dbReference type="Proteomes" id="UP000199301"/>
    </source>
</evidence>
<keyword evidence="6" id="KW-1185">Reference proteome</keyword>
<evidence type="ECO:0000259" key="4">
    <source>
        <dbReference type="PROSITE" id="PS01124"/>
    </source>
</evidence>
<gene>
    <name evidence="5" type="ORF">SAMN04489718_3826</name>
</gene>
<organism evidence="5 6">
    <name type="scientific">Actinopolyspora saharensis</name>
    <dbReference type="NCBI Taxonomy" id="995062"/>
    <lineage>
        <taxon>Bacteria</taxon>
        <taxon>Bacillati</taxon>
        <taxon>Actinomycetota</taxon>
        <taxon>Actinomycetes</taxon>
        <taxon>Actinopolysporales</taxon>
        <taxon>Actinopolysporaceae</taxon>
        <taxon>Actinopolyspora</taxon>
    </lineage>
</organism>
<dbReference type="PROSITE" id="PS01124">
    <property type="entry name" value="HTH_ARAC_FAMILY_2"/>
    <property type="match status" value="1"/>
</dbReference>
<sequence>MVTSSGVAAWRPPVGGIAEVYHAHLVEHSYPMHAHDSWTLLLVDDGTVRYDLHRHEHGALGSLVTLLPPHVPHNGTPMTPQGLRKRVLYLDSTRFGEDLVGAAVDDPTIDDPLLRHRIHQLHDSLLPPGEPLEAESRLAFVTERLRLHLTGRPGTAEPVDRAKLAVRLRELLDEHLVDGITLREAADVLHAHPTHLVRSFSGEFATPPHQYLTGRRVDLARRLLLDGMAPRFAATAAGFYDQAHLTRHFKRVLGTSPARFARG</sequence>
<keyword evidence="2 5" id="KW-0238">DNA-binding</keyword>
<evidence type="ECO:0000313" key="5">
    <source>
        <dbReference type="EMBL" id="SDR15846.1"/>
    </source>
</evidence>
<evidence type="ECO:0000256" key="3">
    <source>
        <dbReference type="ARBA" id="ARBA00023163"/>
    </source>
</evidence>
<dbReference type="Pfam" id="PF12833">
    <property type="entry name" value="HTH_18"/>
    <property type="match status" value="1"/>
</dbReference>
<dbReference type="InterPro" id="IPR037923">
    <property type="entry name" value="HTH-like"/>
</dbReference>
<dbReference type="SUPFAM" id="SSF46689">
    <property type="entry name" value="Homeodomain-like"/>
    <property type="match status" value="2"/>
</dbReference>
<evidence type="ECO:0000256" key="1">
    <source>
        <dbReference type="ARBA" id="ARBA00023015"/>
    </source>
</evidence>
<protein>
    <submittedName>
        <fullName evidence="5">AraC-type DNA-binding protein</fullName>
    </submittedName>
</protein>
<reference evidence="6" key="1">
    <citation type="submission" date="2016-10" db="EMBL/GenBank/DDBJ databases">
        <authorList>
            <person name="Varghese N."/>
            <person name="Submissions S."/>
        </authorList>
    </citation>
    <scope>NUCLEOTIDE SEQUENCE [LARGE SCALE GENOMIC DNA]</scope>
    <source>
        <strain evidence="6">DSM 45459</strain>
    </source>
</reference>
<dbReference type="AlphaFoldDB" id="A0A1H1GSM7"/>
<dbReference type="PANTHER" id="PTHR46796">
    <property type="entry name" value="HTH-TYPE TRANSCRIPTIONAL ACTIVATOR RHAS-RELATED"/>
    <property type="match status" value="1"/>
</dbReference>
<keyword evidence="3" id="KW-0804">Transcription</keyword>
<feature type="domain" description="HTH araC/xylS-type" evidence="4">
    <location>
        <begin position="166"/>
        <end position="263"/>
    </location>
</feature>
<dbReference type="STRING" id="995062.SAMN04489718_3826"/>
<name>A0A1H1GSM7_9ACTN</name>
<dbReference type="InterPro" id="IPR003313">
    <property type="entry name" value="AraC-bd"/>
</dbReference>
<dbReference type="InterPro" id="IPR009057">
    <property type="entry name" value="Homeodomain-like_sf"/>
</dbReference>
<dbReference type="Proteomes" id="UP000199301">
    <property type="component" value="Unassembled WGS sequence"/>
</dbReference>
<evidence type="ECO:0000256" key="2">
    <source>
        <dbReference type="ARBA" id="ARBA00023125"/>
    </source>
</evidence>
<keyword evidence="1" id="KW-0805">Transcription regulation</keyword>